<evidence type="ECO:0000313" key="1">
    <source>
        <dbReference type="EMBL" id="ARQ98671.1"/>
    </source>
</evidence>
<dbReference type="KEGG" id="cdev:CIGN_0361"/>
<evidence type="ECO:0000313" key="2">
    <source>
        <dbReference type="Proteomes" id="UP000194309"/>
    </source>
</evidence>
<protein>
    <submittedName>
        <fullName evidence="1">Uncharacterized protein</fullName>
    </submittedName>
</protein>
<accession>A0A381D7S5</accession>
<organism evidence="1 2">
    <name type="scientific">Campylobacter devanensis</name>
    <dbReference type="NCBI Taxonomy" id="3161138"/>
    <lineage>
        <taxon>Bacteria</taxon>
        <taxon>Pseudomonadati</taxon>
        <taxon>Campylobacterota</taxon>
        <taxon>Epsilonproteobacteria</taxon>
        <taxon>Campylobacterales</taxon>
        <taxon>Campylobacteraceae</taxon>
        <taxon>Campylobacter</taxon>
    </lineage>
</organism>
<accession>A0A1X9SR15</accession>
<dbReference type="STRING" id="1660064.CIGN_0361"/>
<dbReference type="AlphaFoldDB" id="A0A1X9SR15"/>
<gene>
    <name evidence="1" type="ORF">CIGN_0361</name>
</gene>
<sequence length="306" mass="34725">MANGIEKLLEMDLKEVTKHTHIETEYLRYMCEKNFEKLRKLNASGFAKILSREYDMDLQGWIDEYNEYCKEHNGDDNAGFTVAPKLPAYTPKTDNSMALTVILVVVLIIVALVWVVKFTNILDNIELPSFDKNQSVTYSANAVVESAKENLEAISQTIEKVVQKDENITTESNQTKIDSNSTSIEANATTELKTQTLNIETTKVEVPQITAPTNEIAKIIPTKNIWIGIKDIDGKNKRFHTTKNPIDLNLSTDQLIQTGHGELILEIDGDQKKFSVQKPLRFVIQNGTIRELEYDEFVKLNKGSQW</sequence>
<dbReference type="Proteomes" id="UP000194309">
    <property type="component" value="Chromosome"/>
</dbReference>
<reference evidence="1 2" key="1">
    <citation type="journal article" date="2017" name="Genome Biol. Evol.">
        <title>Comparative Genomic Analysis Identifies a Campylobacter Clade Deficient in Selenium Metabolism.</title>
        <authorList>
            <person name="Miller W.G."/>
            <person name="Yee E."/>
            <person name="Lopes B.S."/>
            <person name="Chapman M.H."/>
            <person name="Huynh S."/>
            <person name="Bono J.L."/>
            <person name="Parker C.T."/>
            <person name="Strachan N.J.C."/>
            <person name="Forbes K.J."/>
        </authorList>
    </citation>
    <scope>NUCLEOTIDE SEQUENCE [LARGE SCALE GENOMIC DNA]</scope>
    <source>
        <strain evidence="1 2">NCTC 13003</strain>
    </source>
</reference>
<dbReference type="EMBL" id="CP018788">
    <property type="protein sequence ID" value="ARQ98671.1"/>
    <property type="molecule type" value="Genomic_DNA"/>
</dbReference>
<name>A0A1X9SR15_9BACT</name>
<keyword evidence="2" id="KW-1185">Reference proteome</keyword>
<proteinExistence type="predicted"/>
<dbReference type="OrthoDB" id="5372824at2"/>